<proteinExistence type="predicted"/>
<evidence type="ECO:0000313" key="5">
    <source>
        <dbReference type="Proteomes" id="UP000193083"/>
    </source>
</evidence>
<dbReference type="Gene3D" id="3.20.20.70">
    <property type="entry name" value="Aldolase class I"/>
    <property type="match status" value="1"/>
</dbReference>
<dbReference type="OrthoDB" id="7159061at2"/>
<accession>A0A1X7PVW8</accession>
<dbReference type="CDD" id="cd00564">
    <property type="entry name" value="TMP_TenI"/>
    <property type="match status" value="1"/>
</dbReference>
<dbReference type="GO" id="GO:0009228">
    <property type="term" value="P:thiamine biosynthetic process"/>
    <property type="evidence" value="ECO:0007669"/>
    <property type="project" value="UniProtKB-KW"/>
</dbReference>
<dbReference type="GO" id="GO:0005737">
    <property type="term" value="C:cytoplasm"/>
    <property type="evidence" value="ECO:0007669"/>
    <property type="project" value="TreeGrafter"/>
</dbReference>
<dbReference type="NCBIfam" id="NF005080">
    <property type="entry name" value="PRK06512.1"/>
    <property type="match status" value="1"/>
</dbReference>
<dbReference type="InterPro" id="IPR013785">
    <property type="entry name" value="Aldolase_TIM"/>
</dbReference>
<dbReference type="GO" id="GO:0004789">
    <property type="term" value="F:thiamine-phosphate diphosphorylase activity"/>
    <property type="evidence" value="ECO:0007669"/>
    <property type="project" value="TreeGrafter"/>
</dbReference>
<dbReference type="InterPro" id="IPR022998">
    <property type="entry name" value="ThiamineP_synth_TenI"/>
</dbReference>
<comment type="pathway">
    <text evidence="1">Cofactor biosynthesis; thiamine diphosphate biosynthesis.</text>
</comment>
<dbReference type="InterPro" id="IPR036206">
    <property type="entry name" value="ThiamineP_synth_sf"/>
</dbReference>
<dbReference type="PANTHER" id="PTHR20857">
    <property type="entry name" value="THIAMINE-PHOSPHATE PYROPHOSPHORYLASE"/>
    <property type="match status" value="1"/>
</dbReference>
<dbReference type="SUPFAM" id="SSF51391">
    <property type="entry name" value="Thiamin phosphate synthase"/>
    <property type="match status" value="1"/>
</dbReference>
<dbReference type="AlphaFoldDB" id="A0A1X7PVW8"/>
<evidence type="ECO:0000256" key="2">
    <source>
        <dbReference type="ARBA" id="ARBA00022977"/>
    </source>
</evidence>
<sequence length="219" mass="22989">MTDELPNRCRLVLIADPKKGGGMEAPRVLDALSGGDVASLILVGGAVEDAEFQKYCEAIVPDAQARGVAVLISGDSRIVGRVGADGIHLETGKAEIDAAVRKHDGRLIVGAGGAKTRHDALELGEAQPDYIFFGRFGFDADPAPHPRNLDLSRWWAEIVNVPCIAQGGSEIASAEAVAATGAEFVALSSAIFNGTMKPSEAVAAVNELLDRTAPRFEEE</sequence>
<protein>
    <submittedName>
        <fullName evidence="4">Thiamine-phosphate pyrophosphorylase</fullName>
    </submittedName>
</protein>
<gene>
    <name evidence="4" type="ORF">SAMN02982922_5381</name>
</gene>
<dbReference type="EMBL" id="FXBL01000004">
    <property type="protein sequence ID" value="SMH55700.1"/>
    <property type="molecule type" value="Genomic_DNA"/>
</dbReference>
<evidence type="ECO:0000313" key="4">
    <source>
        <dbReference type="EMBL" id="SMH55700.1"/>
    </source>
</evidence>
<dbReference type="PANTHER" id="PTHR20857:SF15">
    <property type="entry name" value="THIAMINE-PHOSPHATE SYNTHASE"/>
    <property type="match status" value="1"/>
</dbReference>
<reference evidence="4 5" key="1">
    <citation type="submission" date="2017-04" db="EMBL/GenBank/DDBJ databases">
        <authorList>
            <person name="Afonso C.L."/>
            <person name="Miller P.J."/>
            <person name="Scott M.A."/>
            <person name="Spackman E."/>
            <person name="Goraichik I."/>
            <person name="Dimitrov K.M."/>
            <person name="Suarez D.L."/>
            <person name="Swayne D.E."/>
        </authorList>
    </citation>
    <scope>NUCLEOTIDE SEQUENCE [LARGE SCALE GENOMIC DNA]</scope>
    <source>
        <strain evidence="4 5">B5P</strain>
    </source>
</reference>
<dbReference type="Proteomes" id="UP000193083">
    <property type="component" value="Unassembled WGS sequence"/>
</dbReference>
<evidence type="ECO:0000259" key="3">
    <source>
        <dbReference type="Pfam" id="PF02581"/>
    </source>
</evidence>
<name>A0A1X7PVW8_9HYPH</name>
<dbReference type="RefSeq" id="WP_085466969.1">
    <property type="nucleotide sequence ID" value="NZ_FXBL01000004.1"/>
</dbReference>
<organism evidence="4 5">
    <name type="scientific">Mesorhizobium australicum</name>
    <dbReference type="NCBI Taxonomy" id="536018"/>
    <lineage>
        <taxon>Bacteria</taxon>
        <taxon>Pseudomonadati</taxon>
        <taxon>Pseudomonadota</taxon>
        <taxon>Alphaproteobacteria</taxon>
        <taxon>Hyphomicrobiales</taxon>
        <taxon>Phyllobacteriaceae</taxon>
        <taxon>Mesorhizobium</taxon>
    </lineage>
</organism>
<dbReference type="Pfam" id="PF02581">
    <property type="entry name" value="TMP-TENI"/>
    <property type="match status" value="1"/>
</dbReference>
<evidence type="ECO:0000256" key="1">
    <source>
        <dbReference type="ARBA" id="ARBA00004948"/>
    </source>
</evidence>
<keyword evidence="5" id="KW-1185">Reference proteome</keyword>
<keyword evidence="2" id="KW-0784">Thiamine biosynthesis</keyword>
<feature type="domain" description="Thiamine phosphate synthase/TenI" evidence="3">
    <location>
        <begin position="11"/>
        <end position="191"/>
    </location>
</feature>